<dbReference type="Proteomes" id="UP000590412">
    <property type="component" value="Unassembled WGS sequence"/>
</dbReference>
<evidence type="ECO:0000256" key="3">
    <source>
        <dbReference type="ARBA" id="ARBA00022839"/>
    </source>
</evidence>
<proteinExistence type="predicted"/>
<dbReference type="PANTHER" id="PTHR23240:SF8">
    <property type="entry name" value="PROTEIN ARTEMIS"/>
    <property type="match status" value="1"/>
</dbReference>
<evidence type="ECO:0000313" key="5">
    <source>
        <dbReference type="Proteomes" id="UP000590412"/>
    </source>
</evidence>
<keyword evidence="2" id="KW-0378">Hydrolase</keyword>
<organism evidence="4 5">
    <name type="scientific">Candida parapsilosis</name>
    <name type="common">Yeast</name>
    <dbReference type="NCBI Taxonomy" id="5480"/>
    <lineage>
        <taxon>Eukaryota</taxon>
        <taxon>Fungi</taxon>
        <taxon>Dikarya</taxon>
        <taxon>Ascomycota</taxon>
        <taxon>Saccharomycotina</taxon>
        <taxon>Pichiomycetes</taxon>
        <taxon>Debaryomycetaceae</taxon>
        <taxon>Candida/Lodderomyces clade</taxon>
        <taxon>Candida</taxon>
    </lineage>
</organism>
<dbReference type="GO" id="GO:0006303">
    <property type="term" value="P:double-strand break repair via nonhomologous end joining"/>
    <property type="evidence" value="ECO:0007669"/>
    <property type="project" value="TreeGrafter"/>
</dbReference>
<accession>A0A8X7NKB9</accession>
<dbReference type="Gene3D" id="3.40.50.12650">
    <property type="match status" value="1"/>
</dbReference>
<dbReference type="Gene3D" id="3.60.15.10">
    <property type="entry name" value="Ribonuclease Z/Hydroxyacylglutathione hydrolase-like"/>
    <property type="match status" value="1"/>
</dbReference>
<dbReference type="GO" id="GO:0035312">
    <property type="term" value="F:5'-3' DNA exonuclease activity"/>
    <property type="evidence" value="ECO:0007669"/>
    <property type="project" value="TreeGrafter"/>
</dbReference>
<dbReference type="PANTHER" id="PTHR23240">
    <property type="entry name" value="DNA CROSS-LINK REPAIR PROTEIN PSO2/SNM1-RELATED"/>
    <property type="match status" value="1"/>
</dbReference>
<evidence type="ECO:0000256" key="2">
    <source>
        <dbReference type="ARBA" id="ARBA00022801"/>
    </source>
</evidence>
<dbReference type="SUPFAM" id="SSF56281">
    <property type="entry name" value="Metallo-hydrolase/oxidoreductase"/>
    <property type="match status" value="1"/>
</dbReference>
<dbReference type="GO" id="GO:0003684">
    <property type="term" value="F:damaged DNA binding"/>
    <property type="evidence" value="ECO:0007669"/>
    <property type="project" value="TreeGrafter"/>
</dbReference>
<sequence length="562" mass="64225">MASANTFDGKIREIPGVCVDNFSYKGEVFFLTHCHSDHLNGLLENSFCGRVFCSQLTKDIIALDHRYNDILRFLIVKEYNEPFEVQTFCSSMTVTMLKTYHCPGSSMFLFECTNGVSCLATGDIRAEKWWVSSLIQNRYIFPYITGLKTLDQIYLDTTFSYRGEPYISIMPNSEGITALIELLKLYPVDKEIEFSFIDAVSGSEEVWSRVLDHFNGTLDADPSIIERMKLIKCNPRSPGSMVFNVGNLYKDIPLMITIKHCIDFNIVDYAGFCLPKKLCDVDASNLTLLRILGSGNQIYSYDGKTWLLPLNGEELLPTNLLLMISRHSSYEESIELVKLFKPKSVFPCVESKRSWLNGFTVGRVFGPFCSSSKHLFDIENFRKYGQPPRMVLDRPVSKINRWSFTQCTEEIKFVKDFITNPRPFKGQMKLGQNTVDQESWSQGFKLQSIIAGRGEEKYKRIVNYHQNKDLRLIVSTVQNKHTQHDSESETESACSTDYDTDSTSTSVIASSCVFEKSFSEVQLMPDDNFLSPSLNLHKISEISNAIRSDRRSWNSFKLKSVR</sequence>
<evidence type="ECO:0000256" key="1">
    <source>
        <dbReference type="ARBA" id="ARBA00022722"/>
    </source>
</evidence>
<dbReference type="InterPro" id="IPR036866">
    <property type="entry name" value="RibonucZ/Hydroxyglut_hydro"/>
</dbReference>
<comment type="caution">
    <text evidence="4">The sequence shown here is derived from an EMBL/GenBank/DDBJ whole genome shotgun (WGS) entry which is preliminary data.</text>
</comment>
<evidence type="ECO:0000313" key="4">
    <source>
        <dbReference type="EMBL" id="KAF6050756.1"/>
    </source>
</evidence>
<dbReference type="AlphaFoldDB" id="A0A8X7NKB9"/>
<keyword evidence="3" id="KW-0269">Exonuclease</keyword>
<reference evidence="4" key="1">
    <citation type="submission" date="2020-03" db="EMBL/GenBank/DDBJ databases">
        <title>FDA dAtabase for Regulatory Grade micrObial Sequences (FDA-ARGOS): Supporting development and validation of Infectious Disease Dx tests.</title>
        <authorList>
            <person name="Campos J."/>
            <person name="Goldberg B."/>
            <person name="Tallon L."/>
            <person name="Sadzewicz L."/>
            <person name="Vavikolanu K."/>
            <person name="Mehta A."/>
            <person name="Aluvathingal J."/>
            <person name="Nadendla S."/>
            <person name="Nandy P."/>
            <person name="Geyer C."/>
            <person name="Yan Y."/>
            <person name="Sichtig H."/>
        </authorList>
    </citation>
    <scope>NUCLEOTIDE SEQUENCE [LARGE SCALE GENOMIC DNA]</scope>
    <source>
        <strain evidence="4">FDAARGOS_652</strain>
    </source>
</reference>
<keyword evidence="1" id="KW-0540">Nuclease</keyword>
<dbReference type="EMBL" id="JABWAB010000005">
    <property type="protein sequence ID" value="KAF6050756.1"/>
    <property type="molecule type" value="Genomic_DNA"/>
</dbReference>
<dbReference type="GO" id="GO:0036297">
    <property type="term" value="P:interstrand cross-link repair"/>
    <property type="evidence" value="ECO:0007669"/>
    <property type="project" value="TreeGrafter"/>
</dbReference>
<dbReference type="GO" id="GO:0000723">
    <property type="term" value="P:telomere maintenance"/>
    <property type="evidence" value="ECO:0007669"/>
    <property type="project" value="TreeGrafter"/>
</dbReference>
<name>A0A8X7NKB9_CANPA</name>
<protein>
    <submittedName>
        <fullName evidence="4">Beta-lactamase domain family protein</fullName>
    </submittedName>
</protein>
<gene>
    <name evidence="4" type="ORF">FOB60_003424</name>
</gene>